<comment type="caution">
    <text evidence="1">The sequence shown here is derived from an EMBL/GenBank/DDBJ whole genome shotgun (WGS) entry which is preliminary data.</text>
</comment>
<dbReference type="Proteomes" id="UP001314170">
    <property type="component" value="Unassembled WGS sequence"/>
</dbReference>
<organism evidence="1 2">
    <name type="scientific">Dovyalis caffra</name>
    <dbReference type="NCBI Taxonomy" id="77055"/>
    <lineage>
        <taxon>Eukaryota</taxon>
        <taxon>Viridiplantae</taxon>
        <taxon>Streptophyta</taxon>
        <taxon>Embryophyta</taxon>
        <taxon>Tracheophyta</taxon>
        <taxon>Spermatophyta</taxon>
        <taxon>Magnoliopsida</taxon>
        <taxon>eudicotyledons</taxon>
        <taxon>Gunneridae</taxon>
        <taxon>Pentapetalae</taxon>
        <taxon>rosids</taxon>
        <taxon>fabids</taxon>
        <taxon>Malpighiales</taxon>
        <taxon>Salicaceae</taxon>
        <taxon>Flacourtieae</taxon>
        <taxon>Dovyalis</taxon>
    </lineage>
</organism>
<sequence length="54" mass="6003">MADQVLSGFRPGSMADEPTIKTHWLCPCPRGISVFLDVHHSQSDNHERLIGLDS</sequence>
<protein>
    <submittedName>
        <fullName evidence="1">Uncharacterized protein</fullName>
    </submittedName>
</protein>
<evidence type="ECO:0000313" key="1">
    <source>
        <dbReference type="EMBL" id="CAK7323822.1"/>
    </source>
</evidence>
<name>A0AAV1QQ12_9ROSI</name>
<accession>A0AAV1QQ12</accession>
<proteinExistence type="predicted"/>
<dbReference type="EMBL" id="CAWUPB010000164">
    <property type="protein sequence ID" value="CAK7323822.1"/>
    <property type="molecule type" value="Genomic_DNA"/>
</dbReference>
<evidence type="ECO:0000313" key="2">
    <source>
        <dbReference type="Proteomes" id="UP001314170"/>
    </source>
</evidence>
<keyword evidence="2" id="KW-1185">Reference proteome</keyword>
<dbReference type="AlphaFoldDB" id="A0AAV1QQ12"/>
<gene>
    <name evidence="1" type="ORF">DCAF_LOCUS1452</name>
</gene>
<reference evidence="1 2" key="1">
    <citation type="submission" date="2024-01" db="EMBL/GenBank/DDBJ databases">
        <authorList>
            <person name="Waweru B."/>
        </authorList>
    </citation>
    <scope>NUCLEOTIDE SEQUENCE [LARGE SCALE GENOMIC DNA]</scope>
</reference>